<evidence type="ECO:0000313" key="1">
    <source>
        <dbReference type="EMBL" id="BBB29381.1"/>
    </source>
</evidence>
<accession>A0A7R6PJH7</accession>
<dbReference type="Proteomes" id="UP000595332">
    <property type="component" value="Chromosome"/>
</dbReference>
<gene>
    <name evidence="1" type="ORF">NEJAP_1429</name>
</gene>
<reference evidence="1 2" key="1">
    <citation type="journal article" date="2008" name="Int. J. Syst. Evol. Microbiol.">
        <title>Neptunomonas japonica sp. nov., an Osedax japonicus symbiont-like bacterium isolated from sediment adjacent to sperm whale carcasses off Kagoshima, Japan.</title>
        <authorList>
            <person name="Miyazaki M."/>
            <person name="Nogi Y."/>
            <person name="Fujiwara Y."/>
            <person name="Kawato M."/>
            <person name="Kubokawa K."/>
            <person name="Horikoshi K."/>
        </authorList>
    </citation>
    <scope>NUCLEOTIDE SEQUENCE [LARGE SCALE GENOMIC DNA]</scope>
    <source>
        <strain evidence="1 2">JAMM 1380</strain>
    </source>
</reference>
<sequence length="176" mass="19282">MTLQEEAAQLLAEHYASAPSGEVRYITLELRHPAFLMEGLPSGVIHIVHAPEPLTVTLENNDVVTCLAGAFTVQWPEKNTKGRRDMQLVMDAISTDVIEQLERVADYSPRTKISATVREYLSTMLTHPGRIEAGLTMLKPSVRGGRATSTLVFSDSINKSVPSIPYTLKTHPALAS</sequence>
<protein>
    <submittedName>
        <fullName evidence="1">Phage related protein</fullName>
    </submittedName>
</protein>
<proteinExistence type="predicted"/>
<dbReference type="Pfam" id="PF08875">
    <property type="entry name" value="DUF1833"/>
    <property type="match status" value="1"/>
</dbReference>
<dbReference type="KEGG" id="njp:NEJAP_1429"/>
<dbReference type="RefSeq" id="WP_201349998.1">
    <property type="nucleotide sequence ID" value="NZ_AP014546.1"/>
</dbReference>
<dbReference type="EMBL" id="AP014546">
    <property type="protein sequence ID" value="BBB29381.1"/>
    <property type="molecule type" value="Genomic_DNA"/>
</dbReference>
<keyword evidence="2" id="KW-1185">Reference proteome</keyword>
<name>A0A7R6PJH7_9GAMM</name>
<evidence type="ECO:0000313" key="2">
    <source>
        <dbReference type="Proteomes" id="UP000595332"/>
    </source>
</evidence>
<organism evidence="1 2">
    <name type="scientific">Neptunomonas japonica JAMM 1380</name>
    <dbReference type="NCBI Taxonomy" id="1441457"/>
    <lineage>
        <taxon>Bacteria</taxon>
        <taxon>Pseudomonadati</taxon>
        <taxon>Pseudomonadota</taxon>
        <taxon>Gammaproteobacteria</taxon>
        <taxon>Oceanospirillales</taxon>
        <taxon>Oceanospirillaceae</taxon>
        <taxon>Neptunomonas</taxon>
    </lineage>
</organism>
<dbReference type="AlphaFoldDB" id="A0A7R6PJH7"/>
<dbReference type="InterPro" id="IPR014974">
    <property type="entry name" value="DUF1833"/>
</dbReference>